<organism evidence="1 2">
    <name type="scientific">Microbacterium hominis</name>
    <dbReference type="NCBI Taxonomy" id="162426"/>
    <lineage>
        <taxon>Bacteria</taxon>
        <taxon>Bacillati</taxon>
        <taxon>Actinomycetota</taxon>
        <taxon>Actinomycetes</taxon>
        <taxon>Micrococcales</taxon>
        <taxon>Microbacteriaceae</taxon>
        <taxon>Microbacterium</taxon>
    </lineage>
</organism>
<sequence>MGWTARDASGPSRTVLTHTFGVADVDPPCSQRFLGPARARAEDDDIELAVEVLMRFSLFL</sequence>
<name>A0A2K9DVI2_9MICO</name>
<evidence type="ECO:0000313" key="2">
    <source>
        <dbReference type="Proteomes" id="UP000233276"/>
    </source>
</evidence>
<dbReference type="EMBL" id="CP025299">
    <property type="protein sequence ID" value="AUG29794.1"/>
    <property type="molecule type" value="Genomic_DNA"/>
</dbReference>
<protein>
    <submittedName>
        <fullName evidence="1">Uncharacterized protein</fullName>
    </submittedName>
</protein>
<proteinExistence type="predicted"/>
<reference evidence="1 2" key="1">
    <citation type="submission" date="2017-12" db="EMBL/GenBank/DDBJ databases">
        <title>Isolation and characterization of estrogens degradatiion strain Microbacterium hominis SJTG1.</title>
        <authorList>
            <person name="Xiong W."/>
            <person name="Yin C."/>
            <person name="Zheng D."/>
            <person name="Liang R."/>
        </authorList>
    </citation>
    <scope>NUCLEOTIDE SEQUENCE [LARGE SCALE GENOMIC DNA]</scope>
    <source>
        <strain evidence="1 2">SJTG1</strain>
    </source>
</reference>
<dbReference type="AlphaFoldDB" id="A0A2K9DVI2"/>
<accession>A0A2K9DVI2</accession>
<gene>
    <name evidence="1" type="ORF">CXR34_10270</name>
</gene>
<evidence type="ECO:0000313" key="1">
    <source>
        <dbReference type="EMBL" id="AUG29794.1"/>
    </source>
</evidence>
<dbReference type="Proteomes" id="UP000233276">
    <property type="component" value="Chromosome"/>
</dbReference>
<dbReference type="KEGG" id="mhos:CXR34_10270"/>